<gene>
    <name evidence="1" type="ORF">H2199_008757</name>
</gene>
<evidence type="ECO:0000313" key="2">
    <source>
        <dbReference type="Proteomes" id="UP001172680"/>
    </source>
</evidence>
<dbReference type="Proteomes" id="UP001172680">
    <property type="component" value="Unassembled WGS sequence"/>
</dbReference>
<sequence length="72" mass="8512">MLADPDDDFFRQTIDEWMEQQSSKDWQGQIYRWLSSTVKWGGIEVAVLAKAFYQLSRHDIEASDPAFINWRS</sequence>
<keyword evidence="2" id="KW-1185">Reference proteome</keyword>
<evidence type="ECO:0000313" key="1">
    <source>
        <dbReference type="EMBL" id="KAJ9634893.1"/>
    </source>
</evidence>
<dbReference type="EMBL" id="JAPDRP010000029">
    <property type="protein sequence ID" value="KAJ9634893.1"/>
    <property type="molecule type" value="Genomic_DNA"/>
</dbReference>
<name>A0ACC2YHT7_9PEZI</name>
<proteinExistence type="predicted"/>
<accession>A0ACC2YHT7</accession>
<reference evidence="1" key="1">
    <citation type="submission" date="2022-10" db="EMBL/GenBank/DDBJ databases">
        <title>Culturing micro-colonial fungi from biological soil crusts in the Mojave desert and describing Neophaeococcomyces mojavensis, and introducing the new genera and species Taxawa tesnikishii.</title>
        <authorList>
            <person name="Kurbessoian T."/>
            <person name="Stajich J.E."/>
        </authorList>
    </citation>
    <scope>NUCLEOTIDE SEQUENCE</scope>
    <source>
        <strain evidence="1">JES_115</strain>
    </source>
</reference>
<organism evidence="1 2">
    <name type="scientific">Coniosporium tulheliwenetii</name>
    <dbReference type="NCBI Taxonomy" id="3383036"/>
    <lineage>
        <taxon>Eukaryota</taxon>
        <taxon>Fungi</taxon>
        <taxon>Dikarya</taxon>
        <taxon>Ascomycota</taxon>
        <taxon>Pezizomycotina</taxon>
        <taxon>Dothideomycetes</taxon>
        <taxon>Dothideomycetes incertae sedis</taxon>
        <taxon>Coniosporium</taxon>
    </lineage>
</organism>
<comment type="caution">
    <text evidence="1">The sequence shown here is derived from an EMBL/GenBank/DDBJ whole genome shotgun (WGS) entry which is preliminary data.</text>
</comment>
<protein>
    <submittedName>
        <fullName evidence="1">Uncharacterized protein</fullName>
    </submittedName>
</protein>